<feature type="compositionally biased region" description="Basic residues" evidence="1">
    <location>
        <begin position="278"/>
        <end position="293"/>
    </location>
</feature>
<evidence type="ECO:0000256" key="1">
    <source>
        <dbReference type="SAM" id="MobiDB-lite"/>
    </source>
</evidence>
<dbReference type="Proteomes" id="UP001365128">
    <property type="component" value="Unassembled WGS sequence"/>
</dbReference>
<evidence type="ECO:0000313" key="2">
    <source>
        <dbReference type="EMBL" id="KAK7543735.1"/>
    </source>
</evidence>
<keyword evidence="3" id="KW-1185">Reference proteome</keyword>
<feature type="compositionally biased region" description="Low complexity" evidence="1">
    <location>
        <begin position="233"/>
        <end position="245"/>
    </location>
</feature>
<feature type="region of interest" description="Disordered" evidence="1">
    <location>
        <begin position="53"/>
        <end position="90"/>
    </location>
</feature>
<name>A0ABR1MAD1_9PEZI</name>
<sequence length="493" mass="55415">MAIPDESPERKLTTTQLASLIESFDEWGAEIDDATRRLADVDQDAQTMYQAFREREAGEEMPSARSIPTRNPTTDAQRNTQVNTPGISRFDIGSMAPIREQRMYSAEEMQDYQRQLPRSLYDMEQGPLLGHPTTLDRHRAAAPVFGSRPRSHESALATPSTRIDTRASDGGHLFDTGEDFDPLPPASPHHQGLRTDNPFGRNQAQPEKTPKQQSKKRAMSSEQRGTSRKRGRSTFSRSTTTSTRPQPRETSTERDVETEGDEHNDREERTLSAGRGSTRGRAKTTRPVGRPKKLQKETEVPKDPVDVDAFCDKIRWPSLTQTQKEVIQAGRVREATLEKTPPKPRKSMRNVGAVEEQTEETESERLNRSRREDRKAFQARKDQETLSIHPFAELDQDVQNVIKDAILGLDTSEDIMSRLGNAPCKSKDVGICLLEKDVSKGKRMVQELGLSCTACHKFPLPRPCLSGREEEDGGLLMVPTGRTVDVADPKCWM</sequence>
<dbReference type="EMBL" id="JBBPDW010000019">
    <property type="protein sequence ID" value="KAK7543735.1"/>
    <property type="molecule type" value="Genomic_DNA"/>
</dbReference>
<organism evidence="2 3">
    <name type="scientific">Phyllosticta citricarpa</name>
    <dbReference type="NCBI Taxonomy" id="55181"/>
    <lineage>
        <taxon>Eukaryota</taxon>
        <taxon>Fungi</taxon>
        <taxon>Dikarya</taxon>
        <taxon>Ascomycota</taxon>
        <taxon>Pezizomycotina</taxon>
        <taxon>Dothideomycetes</taxon>
        <taxon>Dothideomycetes incertae sedis</taxon>
        <taxon>Botryosphaeriales</taxon>
        <taxon>Phyllostictaceae</taxon>
        <taxon>Phyllosticta</taxon>
    </lineage>
</organism>
<protein>
    <submittedName>
        <fullName evidence="2">Uncharacterized protein</fullName>
    </submittedName>
</protein>
<evidence type="ECO:0000313" key="3">
    <source>
        <dbReference type="Proteomes" id="UP001365128"/>
    </source>
</evidence>
<accession>A0ABR1MAD1</accession>
<gene>
    <name evidence="2" type="ORF">IWX46DRAFT_641307</name>
</gene>
<feature type="compositionally biased region" description="Polar residues" evidence="1">
    <location>
        <begin position="66"/>
        <end position="86"/>
    </location>
</feature>
<proteinExistence type="predicted"/>
<reference evidence="2 3" key="1">
    <citation type="submission" date="2024-04" db="EMBL/GenBank/DDBJ databases">
        <title>Phyllosticta paracitricarpa is synonymous to the EU quarantine fungus P. citricarpa based on phylogenomic analyses.</title>
        <authorList>
            <consortium name="Lawrence Berkeley National Laboratory"/>
            <person name="Van Ingen-Buijs V.A."/>
            <person name="Van Westerhoven A.C."/>
            <person name="Haridas S."/>
            <person name="Skiadas P."/>
            <person name="Martin F."/>
            <person name="Groenewald J.Z."/>
            <person name="Crous P.W."/>
            <person name="Seidl M.F."/>
        </authorList>
    </citation>
    <scope>NUCLEOTIDE SEQUENCE [LARGE SCALE GENOMIC DNA]</scope>
    <source>
        <strain evidence="2 3">CBS 122670</strain>
    </source>
</reference>
<feature type="compositionally biased region" description="Basic and acidic residues" evidence="1">
    <location>
        <begin position="246"/>
        <end position="270"/>
    </location>
</feature>
<feature type="region of interest" description="Disordered" evidence="1">
    <location>
        <begin position="337"/>
        <end position="378"/>
    </location>
</feature>
<feature type="compositionally biased region" description="Basic and acidic residues" evidence="1">
    <location>
        <begin position="363"/>
        <end position="378"/>
    </location>
</feature>
<feature type="region of interest" description="Disordered" evidence="1">
    <location>
        <begin position="143"/>
        <end position="301"/>
    </location>
</feature>
<comment type="caution">
    <text evidence="2">The sequence shown here is derived from an EMBL/GenBank/DDBJ whole genome shotgun (WGS) entry which is preliminary data.</text>
</comment>